<gene>
    <name evidence="2" type="ORF">C5613_36150</name>
</gene>
<feature type="region of interest" description="Disordered" evidence="1">
    <location>
        <begin position="75"/>
        <end position="107"/>
    </location>
</feature>
<organism evidence="2 3">
    <name type="scientific">Rhodococcus opacus</name>
    <name type="common">Nocardia opaca</name>
    <dbReference type="NCBI Taxonomy" id="37919"/>
    <lineage>
        <taxon>Bacteria</taxon>
        <taxon>Bacillati</taxon>
        <taxon>Actinomycetota</taxon>
        <taxon>Actinomycetes</taxon>
        <taxon>Mycobacteriales</taxon>
        <taxon>Nocardiaceae</taxon>
        <taxon>Rhodococcus</taxon>
    </lineage>
</organism>
<protein>
    <submittedName>
        <fullName evidence="2">Uncharacterized protein</fullName>
    </submittedName>
</protein>
<dbReference type="AlphaFoldDB" id="A0A2S8IP14"/>
<reference evidence="3" key="1">
    <citation type="submission" date="2018-02" db="EMBL/GenBank/DDBJ databases">
        <title>Draft genome sequencing of Rhodococcus opacus KU647198.</title>
        <authorList>
            <person name="Zheng B.-X."/>
        </authorList>
    </citation>
    <scope>NUCLEOTIDE SEQUENCE [LARGE SCALE GENOMIC DNA]</scope>
    <source>
        <strain evidence="3">04-OD7</strain>
    </source>
</reference>
<evidence type="ECO:0000313" key="3">
    <source>
        <dbReference type="Proteomes" id="UP000239290"/>
    </source>
</evidence>
<proteinExistence type="predicted"/>
<name>A0A2S8IP14_RHOOP</name>
<evidence type="ECO:0000256" key="1">
    <source>
        <dbReference type="SAM" id="MobiDB-lite"/>
    </source>
</evidence>
<evidence type="ECO:0000313" key="2">
    <source>
        <dbReference type="EMBL" id="PQP16521.1"/>
    </source>
</evidence>
<comment type="caution">
    <text evidence="2">The sequence shown here is derived from an EMBL/GenBank/DDBJ whole genome shotgun (WGS) entry which is preliminary data.</text>
</comment>
<accession>A0A2S8IP14</accession>
<dbReference type="Proteomes" id="UP000239290">
    <property type="component" value="Unassembled WGS sequence"/>
</dbReference>
<feature type="compositionally biased region" description="Polar residues" evidence="1">
    <location>
        <begin position="88"/>
        <end position="97"/>
    </location>
</feature>
<sequence>MDLGGGAHAGGDLEKLDAVADAHRVDLAALGGQNDRDPSQCLLSALQSVHDWASAAKASGSRVRAISAARLRRAGAKRSSHSWPGRITSAQISTSSPGLRCAAASRD</sequence>
<dbReference type="EMBL" id="PUIO01000063">
    <property type="protein sequence ID" value="PQP16521.1"/>
    <property type="molecule type" value="Genomic_DNA"/>
</dbReference>